<keyword evidence="1" id="KW-1133">Transmembrane helix</keyword>
<protein>
    <submittedName>
        <fullName evidence="2">Uncharacterized protein</fullName>
    </submittedName>
</protein>
<dbReference type="RefSeq" id="WP_172154909.1">
    <property type="nucleotide sequence ID" value="NZ_CP053564.1"/>
</dbReference>
<keyword evidence="1" id="KW-0472">Membrane</keyword>
<organism evidence="2 3">
    <name type="scientific">Pseudonocardia broussonetiae</name>
    <dbReference type="NCBI Taxonomy" id="2736640"/>
    <lineage>
        <taxon>Bacteria</taxon>
        <taxon>Bacillati</taxon>
        <taxon>Actinomycetota</taxon>
        <taxon>Actinomycetes</taxon>
        <taxon>Pseudonocardiales</taxon>
        <taxon>Pseudonocardiaceae</taxon>
        <taxon>Pseudonocardia</taxon>
    </lineage>
</organism>
<dbReference type="Proteomes" id="UP000505377">
    <property type="component" value="Chromosome"/>
</dbReference>
<sequence length="412" mass="43015">MPTITLPLDDHASRLYSDAVGALTITANTGPARRFLPRAVKSADGSAALSTGGGSASIRLRSRRGMLRLTPTDYVLDAGSRPYNGAAYEELARLIRTDDVLRDSARALRRALDQTMYGYAATVGAAPDRRVADVVLAGAERRTAFTTKRSGGDCRLVTLEASLRRTITSWGTGASDPDDLAVRSWAAADALADEVLRDAAHCARDSARFLGSWGDFAIPTAFVRPAPAGRRPAQTGVSKAAATKALGPFAKVLRCLLVDAKWSISTLEEFDVSIPGVSSIPLGVTVKLDRSCTDTLKSAVTADDLVRIIPDMVELFADEGIDAVIDALDLSLAAVPVIAGVTVGQIVLVAILVLAAHALIVAGQLVVLDAFGLAADGVKLTYPAMPGVVSGVVNPVVGLVVLANTPVIVTPR</sequence>
<dbReference type="AlphaFoldDB" id="A0A6M6JFB1"/>
<keyword evidence="3" id="KW-1185">Reference proteome</keyword>
<feature type="transmembrane region" description="Helical" evidence="1">
    <location>
        <begin position="346"/>
        <end position="368"/>
    </location>
</feature>
<accession>A0A6M6JFB1</accession>
<reference evidence="2 3" key="1">
    <citation type="submission" date="2020-05" db="EMBL/GenBank/DDBJ databases">
        <authorList>
            <person name="Mo P."/>
        </authorList>
    </citation>
    <scope>NUCLEOTIDE SEQUENCE [LARGE SCALE GENOMIC DNA]</scope>
    <source>
        <strain evidence="2 3">Gen01</strain>
    </source>
</reference>
<evidence type="ECO:0000256" key="1">
    <source>
        <dbReference type="SAM" id="Phobius"/>
    </source>
</evidence>
<dbReference type="EMBL" id="CP053564">
    <property type="protein sequence ID" value="QJY45171.1"/>
    <property type="molecule type" value="Genomic_DNA"/>
</dbReference>
<feature type="transmembrane region" description="Helical" evidence="1">
    <location>
        <begin position="380"/>
        <end position="403"/>
    </location>
</feature>
<gene>
    <name evidence="2" type="ORF">HOP40_04450</name>
</gene>
<evidence type="ECO:0000313" key="3">
    <source>
        <dbReference type="Proteomes" id="UP000505377"/>
    </source>
</evidence>
<dbReference type="KEGG" id="pbro:HOP40_04450"/>
<keyword evidence="1" id="KW-0812">Transmembrane</keyword>
<name>A0A6M6JFB1_9PSEU</name>
<proteinExistence type="predicted"/>
<evidence type="ECO:0000313" key="2">
    <source>
        <dbReference type="EMBL" id="QJY45171.1"/>
    </source>
</evidence>